<dbReference type="Proteomes" id="UP001140234">
    <property type="component" value="Unassembled WGS sequence"/>
</dbReference>
<reference evidence="1" key="1">
    <citation type="submission" date="2022-07" db="EMBL/GenBank/DDBJ databases">
        <title>Phylogenomic reconstructions and comparative analyses of Kickxellomycotina fungi.</title>
        <authorList>
            <person name="Reynolds N.K."/>
            <person name="Stajich J.E."/>
            <person name="Barry K."/>
            <person name="Grigoriev I.V."/>
            <person name="Crous P."/>
            <person name="Smith M.E."/>
        </authorList>
    </citation>
    <scope>NUCLEOTIDE SEQUENCE</scope>
    <source>
        <strain evidence="1">CBS 109366</strain>
    </source>
</reference>
<gene>
    <name evidence="1" type="ORF">IWQ57_005387</name>
</gene>
<organism evidence="1 2">
    <name type="scientific">Coemansia nantahalensis</name>
    <dbReference type="NCBI Taxonomy" id="2789366"/>
    <lineage>
        <taxon>Eukaryota</taxon>
        <taxon>Fungi</taxon>
        <taxon>Fungi incertae sedis</taxon>
        <taxon>Zoopagomycota</taxon>
        <taxon>Kickxellomycotina</taxon>
        <taxon>Kickxellomycetes</taxon>
        <taxon>Kickxellales</taxon>
        <taxon>Kickxellaceae</taxon>
        <taxon>Coemansia</taxon>
    </lineage>
</organism>
<sequence>LRAVFTPGHTSDHMAFAVSLPSSSHTRLLVLTGDTVLGRGSTTVHALGPYMDSLRRLLELQPTTLLPGHGTIVSGRDEDRSNAVRAIEGYIEHRIERERQIAAALAAPPPPDAPPQPRNGAWRVDEVAAAVYTDVTDPPLVLAAQNNCRLHLDKLVRDGSAELRHADGVDLYAIKSPS</sequence>
<protein>
    <submittedName>
        <fullName evidence="1">Uncharacterized protein</fullName>
    </submittedName>
</protein>
<proteinExistence type="predicted"/>
<name>A0ACC1JN09_9FUNG</name>
<keyword evidence="2" id="KW-1185">Reference proteome</keyword>
<evidence type="ECO:0000313" key="1">
    <source>
        <dbReference type="EMBL" id="KAJ2763904.1"/>
    </source>
</evidence>
<comment type="caution">
    <text evidence="1">The sequence shown here is derived from an EMBL/GenBank/DDBJ whole genome shotgun (WGS) entry which is preliminary data.</text>
</comment>
<feature type="non-terminal residue" evidence="1">
    <location>
        <position position="1"/>
    </location>
</feature>
<evidence type="ECO:0000313" key="2">
    <source>
        <dbReference type="Proteomes" id="UP001140234"/>
    </source>
</evidence>
<accession>A0ACC1JN09</accession>
<dbReference type="EMBL" id="JANBUJ010002566">
    <property type="protein sequence ID" value="KAJ2763904.1"/>
    <property type="molecule type" value="Genomic_DNA"/>
</dbReference>